<comment type="caution">
    <text evidence="1">The sequence shown here is derived from an EMBL/GenBank/DDBJ whole genome shotgun (WGS) entry which is preliminary data.</text>
</comment>
<accession>A0A1Y2GXJ9</accession>
<dbReference type="InParanoid" id="A0A1Y2GXJ9"/>
<reference evidence="1 2" key="1">
    <citation type="submission" date="2016-07" db="EMBL/GenBank/DDBJ databases">
        <title>Pervasive Adenine N6-methylation of Active Genes in Fungi.</title>
        <authorList>
            <consortium name="DOE Joint Genome Institute"/>
            <person name="Mondo S.J."/>
            <person name="Dannebaum R.O."/>
            <person name="Kuo R.C."/>
            <person name="Labutti K."/>
            <person name="Haridas S."/>
            <person name="Kuo A."/>
            <person name="Salamov A."/>
            <person name="Ahrendt S.R."/>
            <person name="Lipzen A."/>
            <person name="Sullivan W."/>
            <person name="Andreopoulos W.B."/>
            <person name="Clum A."/>
            <person name="Lindquist E."/>
            <person name="Daum C."/>
            <person name="Ramamoorthy G.K."/>
            <person name="Gryganskyi A."/>
            <person name="Culley D."/>
            <person name="Magnuson J.K."/>
            <person name="James T.Y."/>
            <person name="O'Malley M.A."/>
            <person name="Stajich J.E."/>
            <person name="Spatafora J.W."/>
            <person name="Visel A."/>
            <person name="Grigoriev I.V."/>
        </authorList>
    </citation>
    <scope>NUCLEOTIDE SEQUENCE [LARGE SCALE GENOMIC DNA]</scope>
    <source>
        <strain evidence="1 2">NRRL 3116</strain>
    </source>
</reference>
<sequence>MPYRYDVLICEHTHTFHTCVQHVYLYPYPCCYSQTCKHALVCRSTSFLIYLPV</sequence>
<dbReference type="RefSeq" id="XP_021883317.1">
    <property type="nucleotide sequence ID" value="XM_022023502.1"/>
</dbReference>
<keyword evidence="2" id="KW-1185">Reference proteome</keyword>
<gene>
    <name evidence="1" type="ORF">BCR41DRAFT_349631</name>
</gene>
<proteinExistence type="predicted"/>
<name>A0A1Y2GXJ9_9FUNG</name>
<dbReference type="Proteomes" id="UP000193648">
    <property type="component" value="Unassembled WGS sequence"/>
</dbReference>
<dbReference type="AlphaFoldDB" id="A0A1Y2GXJ9"/>
<dbReference type="EMBL" id="MCFF01000010">
    <property type="protein sequence ID" value="ORZ22763.1"/>
    <property type="molecule type" value="Genomic_DNA"/>
</dbReference>
<evidence type="ECO:0000313" key="2">
    <source>
        <dbReference type="Proteomes" id="UP000193648"/>
    </source>
</evidence>
<protein>
    <submittedName>
        <fullName evidence="1">Uncharacterized protein</fullName>
    </submittedName>
</protein>
<dbReference type="GeneID" id="33565346"/>
<organism evidence="1 2">
    <name type="scientific">Lobosporangium transversale</name>
    <dbReference type="NCBI Taxonomy" id="64571"/>
    <lineage>
        <taxon>Eukaryota</taxon>
        <taxon>Fungi</taxon>
        <taxon>Fungi incertae sedis</taxon>
        <taxon>Mucoromycota</taxon>
        <taxon>Mortierellomycotina</taxon>
        <taxon>Mortierellomycetes</taxon>
        <taxon>Mortierellales</taxon>
        <taxon>Mortierellaceae</taxon>
        <taxon>Lobosporangium</taxon>
    </lineage>
</organism>
<evidence type="ECO:0000313" key="1">
    <source>
        <dbReference type="EMBL" id="ORZ22763.1"/>
    </source>
</evidence>